<dbReference type="Pfam" id="PF09660">
    <property type="entry name" value="DUF2397"/>
    <property type="match status" value="1"/>
</dbReference>
<sequence>MLKFKKTVGDGMGRISKNLEDYRKISEASYLVADQNVHRYRIILRYFFVEHERMRDYLYPNDILWHVRSVEGMEEYKDAELEQDLAALVRWGNITPRQEVRNPKTIMEFNKKSFRYQIAPYTVQIERMLAGLEQSGDEFQGSLDKRPFEKVLLALRAFLSRDDVPILEKWQDMIDLFSTIRTNTADYLAYVSSANAEENMQKDNFLVYKDRFVSYLRDFIVGSHQTALKIQAILLDLDRDELDRIFDEISQKPDFAPRFEEIVPNVEEKKEELFEIWDSFVMWFLDRDGNLCEYSILQARTDDTIKKITRNIKRLGERHQQHISRKRDYLHIAKWFAEEADIGRAHELSAIVFGLPEVRHYVVTPETGSTAYREIWETEPDWKLLKPRVQGYRERTKPTSFTLNTEEKEAAKEAYLQALKNTEAKMLGYVRDGEIDLSVLTYVDTSVRKVLLGWVSQAMLEESKVVLTEFGNRVRVRVDESERIKIESDDGVMKIPKITFTFEDGDIDVNEG</sequence>
<dbReference type="EMBL" id="JABJVM010000004">
    <property type="protein sequence ID" value="MBA3925841.1"/>
    <property type="molecule type" value="Genomic_DNA"/>
</dbReference>
<gene>
    <name evidence="1" type="ORF">HPK16_05770</name>
</gene>
<name>A0A7W1T5E5_9LIST</name>
<reference evidence="1 2" key="1">
    <citation type="submission" date="2020-08" db="EMBL/GenBank/DDBJ databases">
        <title>Listeria ohnekaius sp. nov. and Listeria portnoyii sp. nov. isolated from non-agricultural and natural environments.</title>
        <authorList>
            <person name="Weller D."/>
            <person name="Belias A.M."/>
            <person name="Liao J."/>
            <person name="Guo S."/>
            <person name="Orsi R.H."/>
            <person name="Wiedmann M."/>
        </authorList>
    </citation>
    <scope>NUCLEOTIDE SEQUENCE [LARGE SCALE GENOMIC DNA]</scope>
    <source>
        <strain evidence="1 2">FSL W9-0585</strain>
    </source>
</reference>
<organism evidence="1 2">
    <name type="scientific">Listeria rustica</name>
    <dbReference type="NCBI Taxonomy" id="2713503"/>
    <lineage>
        <taxon>Bacteria</taxon>
        <taxon>Bacillati</taxon>
        <taxon>Bacillota</taxon>
        <taxon>Bacilli</taxon>
        <taxon>Bacillales</taxon>
        <taxon>Listeriaceae</taxon>
        <taxon>Listeria</taxon>
    </lineage>
</organism>
<protein>
    <submittedName>
        <fullName evidence="1">TIGR02677 family protein</fullName>
    </submittedName>
</protein>
<evidence type="ECO:0000313" key="2">
    <source>
        <dbReference type="Proteomes" id="UP000548787"/>
    </source>
</evidence>
<comment type="caution">
    <text evidence="1">The sequence shown here is derived from an EMBL/GenBank/DDBJ whole genome shotgun (WGS) entry which is preliminary data.</text>
</comment>
<dbReference type="AlphaFoldDB" id="A0A7W1T5E5"/>
<accession>A0A7W1T5E5</accession>
<evidence type="ECO:0000313" key="1">
    <source>
        <dbReference type="EMBL" id="MBA3925841.1"/>
    </source>
</evidence>
<proteinExistence type="predicted"/>
<dbReference type="Proteomes" id="UP000548787">
    <property type="component" value="Unassembled WGS sequence"/>
</dbReference>
<dbReference type="RefSeq" id="WP_181676051.1">
    <property type="nucleotide sequence ID" value="NZ_JABJVM010000004.1"/>
</dbReference>
<dbReference type="InterPro" id="IPR013493">
    <property type="entry name" value="CHP02677"/>
</dbReference>
<dbReference type="NCBIfam" id="TIGR02677">
    <property type="entry name" value="TIGR02677 family protein"/>
    <property type="match status" value="1"/>
</dbReference>
<keyword evidence="2" id="KW-1185">Reference proteome</keyword>